<dbReference type="RefSeq" id="WP_119924392.1">
    <property type="nucleotide sequence ID" value="NZ_QZEY01000001.1"/>
</dbReference>
<reference evidence="3 4" key="1">
    <citation type="submission" date="2018-09" db="EMBL/GenBank/DDBJ databases">
        <title>YIM 75507 draft genome.</title>
        <authorList>
            <person name="Tang S."/>
            <person name="Feng Y."/>
        </authorList>
    </citation>
    <scope>NUCLEOTIDE SEQUENCE [LARGE SCALE GENOMIC DNA]</scope>
    <source>
        <strain evidence="3 4">YIM 75507</strain>
    </source>
</reference>
<accession>A0A3A4B4C1</accession>
<dbReference type="Gene3D" id="2.30.40.10">
    <property type="entry name" value="Urease, subunit C, domain 1"/>
    <property type="match status" value="1"/>
</dbReference>
<evidence type="ECO:0000259" key="2">
    <source>
        <dbReference type="Pfam" id="PF01979"/>
    </source>
</evidence>
<dbReference type="SUPFAM" id="SSF51556">
    <property type="entry name" value="Metallo-dependent hydrolases"/>
    <property type="match status" value="1"/>
</dbReference>
<evidence type="ECO:0000313" key="3">
    <source>
        <dbReference type="EMBL" id="RJL35420.1"/>
    </source>
</evidence>
<dbReference type="SUPFAM" id="SSF51338">
    <property type="entry name" value="Composite domain of metallo-dependent hydrolases"/>
    <property type="match status" value="1"/>
</dbReference>
<dbReference type="InterPro" id="IPR032466">
    <property type="entry name" value="Metal_Hydrolase"/>
</dbReference>
<dbReference type="Gene3D" id="3.20.20.140">
    <property type="entry name" value="Metal-dependent hydrolases"/>
    <property type="match status" value="1"/>
</dbReference>
<dbReference type="PANTHER" id="PTHR43794:SF11">
    <property type="entry name" value="AMIDOHYDROLASE-RELATED DOMAIN-CONTAINING PROTEIN"/>
    <property type="match status" value="1"/>
</dbReference>
<evidence type="ECO:0000256" key="1">
    <source>
        <dbReference type="ARBA" id="ARBA00022801"/>
    </source>
</evidence>
<sequence length="453" mass="47855">MLTIRDTTVWSDGRWRAGADVVVEAGRVSALVPHGAAPATGRVIDGTGGHLVPGLVNTHTHLHQSIMRGIAEGEPLLRWLRYVAEGTVALTPEQAHTAATAAAVEALRSGTTALVEHMWPHPSREVHDAVLRALEEAGVRAVVCRGVADRPDPTRRWGFEPRLMEPLEDALAHAAALASRHPPGGRITIGLAVPNPRSLTPYGLRRVREFAEEHAMPVSIHLLETGTDERMCREHAGAGAVEYLARAGFLWPGLIAVHCCELDEAGRRALAEHGVAVSYNPLSNMRLGSGIAPVPEMLAAGIRVGLGVDGAASNDTQDMLEAMRMGAYLQRAAHRRADLLGFAEMFAIASTGANAAAGLEDRPRGVVPGAQADLALLRFDRDLACVPVLDPGATLLTSGRAGAVDTVLVAGEVLVAGGRHTRIDEKDLIARVAAAAPDPARLVPDLACPRARA</sequence>
<protein>
    <submittedName>
        <fullName evidence="3">Amidohydrolase</fullName>
    </submittedName>
</protein>
<dbReference type="AlphaFoldDB" id="A0A3A4B4C1"/>
<dbReference type="Proteomes" id="UP000265768">
    <property type="component" value="Unassembled WGS sequence"/>
</dbReference>
<keyword evidence="4" id="KW-1185">Reference proteome</keyword>
<dbReference type="Pfam" id="PF01979">
    <property type="entry name" value="Amidohydro_1"/>
    <property type="match status" value="1"/>
</dbReference>
<dbReference type="GO" id="GO:0016810">
    <property type="term" value="F:hydrolase activity, acting on carbon-nitrogen (but not peptide) bonds"/>
    <property type="evidence" value="ECO:0007669"/>
    <property type="project" value="InterPro"/>
</dbReference>
<keyword evidence="1 3" id="KW-0378">Hydrolase</keyword>
<name>A0A3A4B4C1_9ACTN</name>
<gene>
    <name evidence="3" type="ORF">D5H75_00985</name>
</gene>
<comment type="caution">
    <text evidence="3">The sequence shown here is derived from an EMBL/GenBank/DDBJ whole genome shotgun (WGS) entry which is preliminary data.</text>
</comment>
<dbReference type="EMBL" id="QZEY01000001">
    <property type="protein sequence ID" value="RJL35420.1"/>
    <property type="molecule type" value="Genomic_DNA"/>
</dbReference>
<proteinExistence type="predicted"/>
<organism evidence="3 4">
    <name type="scientific">Bailinhaonella thermotolerans</name>
    <dbReference type="NCBI Taxonomy" id="1070861"/>
    <lineage>
        <taxon>Bacteria</taxon>
        <taxon>Bacillati</taxon>
        <taxon>Actinomycetota</taxon>
        <taxon>Actinomycetes</taxon>
        <taxon>Streptosporangiales</taxon>
        <taxon>Streptosporangiaceae</taxon>
        <taxon>Bailinhaonella</taxon>
    </lineage>
</organism>
<dbReference type="InterPro" id="IPR050287">
    <property type="entry name" value="MTA/SAH_deaminase"/>
</dbReference>
<dbReference type="InterPro" id="IPR006680">
    <property type="entry name" value="Amidohydro-rel"/>
</dbReference>
<evidence type="ECO:0000313" key="4">
    <source>
        <dbReference type="Proteomes" id="UP000265768"/>
    </source>
</evidence>
<dbReference type="OrthoDB" id="3189065at2"/>
<dbReference type="PANTHER" id="PTHR43794">
    <property type="entry name" value="AMINOHYDROLASE SSNA-RELATED"/>
    <property type="match status" value="1"/>
</dbReference>
<feature type="domain" description="Amidohydrolase-related" evidence="2">
    <location>
        <begin position="51"/>
        <end position="413"/>
    </location>
</feature>
<dbReference type="InterPro" id="IPR011059">
    <property type="entry name" value="Metal-dep_hydrolase_composite"/>
</dbReference>